<proteinExistence type="predicted"/>
<dbReference type="InterPro" id="IPR039041">
    <property type="entry name" value="Nav/unc-53"/>
</dbReference>
<gene>
    <name evidence="2" type="ORF">XENOCAPTIV_016592</name>
</gene>
<evidence type="ECO:0000313" key="2">
    <source>
        <dbReference type="EMBL" id="MEQ2195675.1"/>
    </source>
</evidence>
<accession>A0ABV0QIM3</accession>
<organism evidence="2 3">
    <name type="scientific">Xenoophorus captivus</name>
    <dbReference type="NCBI Taxonomy" id="1517983"/>
    <lineage>
        <taxon>Eukaryota</taxon>
        <taxon>Metazoa</taxon>
        <taxon>Chordata</taxon>
        <taxon>Craniata</taxon>
        <taxon>Vertebrata</taxon>
        <taxon>Euteleostomi</taxon>
        <taxon>Actinopterygii</taxon>
        <taxon>Neopterygii</taxon>
        <taxon>Teleostei</taxon>
        <taxon>Neoteleostei</taxon>
        <taxon>Acanthomorphata</taxon>
        <taxon>Ovalentaria</taxon>
        <taxon>Atherinomorphae</taxon>
        <taxon>Cyprinodontiformes</taxon>
        <taxon>Goodeidae</taxon>
        <taxon>Xenoophorus</taxon>
    </lineage>
</organism>
<dbReference type="Pfam" id="PF23092">
    <property type="entry name" value="Ubiquitin_6"/>
    <property type="match status" value="1"/>
</dbReference>
<evidence type="ECO:0000313" key="3">
    <source>
        <dbReference type="Proteomes" id="UP001434883"/>
    </source>
</evidence>
<feature type="domain" description="Neuron navigator 1-like ubiquitin-like" evidence="1">
    <location>
        <begin position="25"/>
        <end position="83"/>
    </location>
</feature>
<dbReference type="EMBL" id="JAHRIN010011848">
    <property type="protein sequence ID" value="MEQ2195675.1"/>
    <property type="molecule type" value="Genomic_DNA"/>
</dbReference>
<comment type="caution">
    <text evidence="2">The sequence shown here is derived from an EMBL/GenBank/DDBJ whole genome shotgun (WGS) entry which is preliminary data.</text>
</comment>
<dbReference type="Proteomes" id="UP001434883">
    <property type="component" value="Unassembled WGS sequence"/>
</dbReference>
<evidence type="ECO:0000259" key="1">
    <source>
        <dbReference type="Pfam" id="PF23092"/>
    </source>
</evidence>
<dbReference type="PANTHER" id="PTHR12784:SF3">
    <property type="entry name" value="NEURON NAVIGATOR 1"/>
    <property type="match status" value="1"/>
</dbReference>
<name>A0ABV0QIM3_9TELE</name>
<keyword evidence="3" id="KW-1185">Reference proteome</keyword>
<reference evidence="2 3" key="1">
    <citation type="submission" date="2021-06" db="EMBL/GenBank/DDBJ databases">
        <authorList>
            <person name="Palmer J.M."/>
        </authorList>
    </citation>
    <scope>NUCLEOTIDE SEQUENCE [LARGE SCALE GENOMIC DNA]</scope>
    <source>
        <strain evidence="2 3">XC_2019</strain>
        <tissue evidence="2">Muscle</tissue>
    </source>
</reference>
<feature type="non-terminal residue" evidence="2">
    <location>
        <position position="1"/>
    </location>
</feature>
<protein>
    <recommendedName>
        <fullName evidence="1">Neuron navigator 1-like ubiquitin-like domain-containing protein</fullName>
    </recommendedName>
</protein>
<dbReference type="PANTHER" id="PTHR12784">
    <property type="entry name" value="STEERIN"/>
    <property type="match status" value="1"/>
</dbReference>
<dbReference type="InterPro" id="IPR057126">
    <property type="entry name" value="NAV1-like_ubiquitin-like"/>
</dbReference>
<sequence>LTDIRLEALSSAHQLEQLREAMNNMQDYLSQVDPTGSLGLTCDSLHTYQLNQGVQRTLGGGKPQVLPHQCLDNGPIQIFVTLKG</sequence>